<comment type="caution">
    <text evidence="6">The sequence shown here is derived from an EMBL/GenBank/DDBJ whole genome shotgun (WGS) entry which is preliminary data.</text>
</comment>
<evidence type="ECO:0008006" key="7">
    <source>
        <dbReference type="Google" id="ProtNLM"/>
    </source>
</evidence>
<name>X1U9L5_9ZZZZ</name>
<dbReference type="Pfam" id="PF01040">
    <property type="entry name" value="UbiA"/>
    <property type="match status" value="1"/>
</dbReference>
<keyword evidence="2 5" id="KW-0812">Transmembrane</keyword>
<dbReference type="EMBL" id="BARW01031212">
    <property type="protein sequence ID" value="GAJ14179.1"/>
    <property type="molecule type" value="Genomic_DNA"/>
</dbReference>
<feature type="non-terminal residue" evidence="6">
    <location>
        <position position="199"/>
    </location>
</feature>
<feature type="transmembrane region" description="Helical" evidence="5">
    <location>
        <begin position="128"/>
        <end position="145"/>
    </location>
</feature>
<dbReference type="GO" id="GO:0016765">
    <property type="term" value="F:transferase activity, transferring alkyl or aryl (other than methyl) groups"/>
    <property type="evidence" value="ECO:0007669"/>
    <property type="project" value="InterPro"/>
</dbReference>
<comment type="subcellular location">
    <subcellularLocation>
        <location evidence="1">Membrane</location>
        <topology evidence="1">Multi-pass membrane protein</topology>
    </subcellularLocation>
</comment>
<dbReference type="GO" id="GO:0016020">
    <property type="term" value="C:membrane"/>
    <property type="evidence" value="ECO:0007669"/>
    <property type="project" value="UniProtKB-SubCell"/>
</dbReference>
<evidence type="ECO:0000256" key="2">
    <source>
        <dbReference type="ARBA" id="ARBA00022692"/>
    </source>
</evidence>
<evidence type="ECO:0000256" key="3">
    <source>
        <dbReference type="ARBA" id="ARBA00022989"/>
    </source>
</evidence>
<dbReference type="Gene3D" id="1.10.357.140">
    <property type="entry name" value="UbiA prenyltransferase"/>
    <property type="match status" value="1"/>
</dbReference>
<gene>
    <name evidence="6" type="ORF">S12H4_49703</name>
</gene>
<feature type="transmembrane region" description="Helical" evidence="5">
    <location>
        <begin position="12"/>
        <end position="32"/>
    </location>
</feature>
<feature type="transmembrane region" description="Helical" evidence="5">
    <location>
        <begin position="104"/>
        <end position="122"/>
    </location>
</feature>
<proteinExistence type="predicted"/>
<dbReference type="InterPro" id="IPR000537">
    <property type="entry name" value="UbiA_prenyltransferase"/>
</dbReference>
<dbReference type="InterPro" id="IPR044878">
    <property type="entry name" value="UbiA_sf"/>
</dbReference>
<dbReference type="AlphaFoldDB" id="X1U9L5"/>
<reference evidence="6" key="1">
    <citation type="journal article" date="2014" name="Front. Microbiol.">
        <title>High frequency of phylogenetically diverse reductive dehalogenase-homologous genes in deep subseafloor sedimentary metagenomes.</title>
        <authorList>
            <person name="Kawai M."/>
            <person name="Futagami T."/>
            <person name="Toyoda A."/>
            <person name="Takaki Y."/>
            <person name="Nishi S."/>
            <person name="Hori S."/>
            <person name="Arai W."/>
            <person name="Tsubouchi T."/>
            <person name="Morono Y."/>
            <person name="Uchiyama I."/>
            <person name="Ito T."/>
            <person name="Fujiyama A."/>
            <person name="Inagaki F."/>
            <person name="Takami H."/>
        </authorList>
    </citation>
    <scope>NUCLEOTIDE SEQUENCE</scope>
    <source>
        <strain evidence="6">Expedition CK06-06</strain>
    </source>
</reference>
<evidence type="ECO:0000256" key="4">
    <source>
        <dbReference type="ARBA" id="ARBA00023136"/>
    </source>
</evidence>
<evidence type="ECO:0000256" key="5">
    <source>
        <dbReference type="SAM" id="Phobius"/>
    </source>
</evidence>
<organism evidence="6">
    <name type="scientific">marine sediment metagenome</name>
    <dbReference type="NCBI Taxonomy" id="412755"/>
    <lineage>
        <taxon>unclassified sequences</taxon>
        <taxon>metagenomes</taxon>
        <taxon>ecological metagenomes</taxon>
    </lineage>
</organism>
<keyword evidence="4 5" id="KW-0472">Membrane</keyword>
<keyword evidence="3 5" id="KW-1133">Transmembrane helix</keyword>
<accession>X1U9L5</accession>
<sequence>MKAFLKLIRIQNLIIIAGTQYLMRWAIIHPLLRHSYGFGGEEIKQLTGFELQFNEFYFFLLVLSTIFLTAAGYVINDYFDTKTDILNRPGTVVVGKTIRRRDAIILHTVFNILGVGLGFFIACKINMFFLGFIFILVAGLLWFYSTTYKRQFLIGNLVVAILTGLVPFMVILFEIPLLNLAYGHVLIQTNASFNILVAW</sequence>
<evidence type="ECO:0000313" key="6">
    <source>
        <dbReference type="EMBL" id="GAJ14179.1"/>
    </source>
</evidence>
<feature type="transmembrane region" description="Helical" evidence="5">
    <location>
        <begin position="152"/>
        <end position="173"/>
    </location>
</feature>
<feature type="transmembrane region" description="Helical" evidence="5">
    <location>
        <begin position="56"/>
        <end position="75"/>
    </location>
</feature>
<evidence type="ECO:0000256" key="1">
    <source>
        <dbReference type="ARBA" id="ARBA00004141"/>
    </source>
</evidence>
<protein>
    <recommendedName>
        <fullName evidence="7">Prenyltransferase</fullName>
    </recommendedName>
</protein>